<dbReference type="NCBIfam" id="NF001809">
    <property type="entry name" value="PRK00528.1"/>
    <property type="match status" value="1"/>
</dbReference>
<dbReference type="NCBIfam" id="NF000612">
    <property type="entry name" value="PRK00019.1"/>
    <property type="match status" value="1"/>
</dbReference>
<feature type="binding site" evidence="7">
    <location>
        <position position="36"/>
    </location>
    <ligand>
        <name>Zn(2+)</name>
        <dbReference type="ChEBI" id="CHEBI:29105"/>
    </ligand>
</feature>
<name>A0A7C4R409_UNCC3</name>
<keyword evidence="3 7" id="KW-0694">RNA-binding</keyword>
<dbReference type="PANTHER" id="PTHR33280:SF1">
    <property type="entry name" value="LARGE RIBOSOMAL SUBUNIT PROTEIN BL31C"/>
    <property type="match status" value="1"/>
</dbReference>
<dbReference type="GO" id="GO:0019843">
    <property type="term" value="F:rRNA binding"/>
    <property type="evidence" value="ECO:0007669"/>
    <property type="project" value="UniProtKB-KW"/>
</dbReference>
<dbReference type="SUPFAM" id="SSF143800">
    <property type="entry name" value="L28p-like"/>
    <property type="match status" value="1"/>
</dbReference>
<reference evidence="9" key="1">
    <citation type="journal article" date="2020" name="mSystems">
        <title>Genome- and Community-Level Interaction Insights into Carbon Utilization and Element Cycling Functions of Hydrothermarchaeota in Hydrothermal Sediment.</title>
        <authorList>
            <person name="Zhou Z."/>
            <person name="Liu Y."/>
            <person name="Xu W."/>
            <person name="Pan J."/>
            <person name="Luo Z.H."/>
            <person name="Li M."/>
        </authorList>
    </citation>
    <scope>NUCLEOTIDE SEQUENCE [LARGE SCALE GENOMIC DNA]</scope>
    <source>
        <strain evidence="9">SpSt-579</strain>
    </source>
</reference>
<dbReference type="GO" id="GO:1990904">
    <property type="term" value="C:ribonucleoprotein complex"/>
    <property type="evidence" value="ECO:0007669"/>
    <property type="project" value="UniProtKB-KW"/>
</dbReference>
<dbReference type="NCBIfam" id="TIGR00105">
    <property type="entry name" value="L31"/>
    <property type="match status" value="1"/>
</dbReference>
<evidence type="ECO:0000256" key="3">
    <source>
        <dbReference type="ARBA" id="ARBA00022884"/>
    </source>
</evidence>
<dbReference type="GO" id="GO:0003735">
    <property type="term" value="F:structural constituent of ribosome"/>
    <property type="evidence" value="ECO:0007669"/>
    <property type="project" value="InterPro"/>
</dbReference>
<dbReference type="InterPro" id="IPR034704">
    <property type="entry name" value="Ribosomal_bL28/bL31-like_sf"/>
</dbReference>
<dbReference type="PANTHER" id="PTHR33280">
    <property type="entry name" value="50S RIBOSOMAL PROTEIN L31, CHLOROPLASTIC"/>
    <property type="match status" value="1"/>
</dbReference>
<dbReference type="PROSITE" id="PS51257">
    <property type="entry name" value="PROKAR_LIPOPROTEIN"/>
    <property type="match status" value="1"/>
</dbReference>
<gene>
    <name evidence="7" type="primary">rpmE</name>
    <name evidence="9" type="ORF">ENT43_00690</name>
</gene>
<dbReference type="EMBL" id="DSYQ01000002">
    <property type="protein sequence ID" value="HGT70760.1"/>
    <property type="molecule type" value="Genomic_DNA"/>
</dbReference>
<organism evidence="9">
    <name type="scientific">candidate division CPR3 bacterium</name>
    <dbReference type="NCBI Taxonomy" id="2268181"/>
    <lineage>
        <taxon>Bacteria</taxon>
        <taxon>Bacteria division CPR3</taxon>
    </lineage>
</organism>
<dbReference type="InterPro" id="IPR042105">
    <property type="entry name" value="Ribosomal_bL31_sf"/>
</dbReference>
<comment type="caution">
    <text evidence="9">The sequence shown here is derived from an EMBL/GenBank/DDBJ whole genome shotgun (WGS) entry which is preliminary data.</text>
</comment>
<dbReference type="HAMAP" id="MF_00501">
    <property type="entry name" value="Ribosomal_bL31_1"/>
    <property type="match status" value="1"/>
</dbReference>
<dbReference type="PRINTS" id="PR01249">
    <property type="entry name" value="RIBOSOMALL31"/>
</dbReference>
<dbReference type="GO" id="GO:0046872">
    <property type="term" value="F:metal ion binding"/>
    <property type="evidence" value="ECO:0007669"/>
    <property type="project" value="UniProtKB-KW"/>
</dbReference>
<keyword evidence="7" id="KW-0479">Metal-binding</keyword>
<dbReference type="InterPro" id="IPR027491">
    <property type="entry name" value="Ribosomal_bL31_A"/>
</dbReference>
<evidence type="ECO:0000256" key="1">
    <source>
        <dbReference type="ARBA" id="ARBA00009296"/>
    </source>
</evidence>
<evidence type="ECO:0000313" key="9">
    <source>
        <dbReference type="EMBL" id="HGT70760.1"/>
    </source>
</evidence>
<proteinExistence type="inferred from homology"/>
<keyword evidence="7" id="KW-0862">Zinc</keyword>
<dbReference type="Pfam" id="PF01197">
    <property type="entry name" value="Ribosomal_L31"/>
    <property type="match status" value="1"/>
</dbReference>
<comment type="subunit">
    <text evidence="7">Part of the 50S ribosomal subunit.</text>
</comment>
<keyword evidence="5 7" id="KW-0687">Ribonucleoprotein</keyword>
<keyword evidence="4 7" id="KW-0689">Ribosomal protein</keyword>
<feature type="region of interest" description="Disordered" evidence="8">
    <location>
        <begin position="96"/>
        <end position="115"/>
    </location>
</feature>
<evidence type="ECO:0000256" key="5">
    <source>
        <dbReference type="ARBA" id="ARBA00023274"/>
    </source>
</evidence>
<feature type="compositionally biased region" description="Basic and acidic residues" evidence="8">
    <location>
        <begin position="96"/>
        <end position="109"/>
    </location>
</feature>
<accession>A0A7C4R409</accession>
<evidence type="ECO:0000256" key="7">
    <source>
        <dbReference type="HAMAP-Rule" id="MF_00501"/>
    </source>
</evidence>
<sequence length="115" mass="12879">MKKEIHPQYNQATVICSCGNTFVTGSTKSEIKVEICSSCHPFFTGKQKIIDTAGRVEKFQKKLTLKQEGLVAKSAKRAARKEKEIEIKDVENKAKKPKKLDSAKADKVVTKKLKN</sequence>
<comment type="function">
    <text evidence="7">Binds the 23S rRNA.</text>
</comment>
<feature type="binding site" evidence="7">
    <location>
        <position position="39"/>
    </location>
    <ligand>
        <name>Zn(2+)</name>
        <dbReference type="ChEBI" id="CHEBI:29105"/>
    </ligand>
</feature>
<feature type="binding site" evidence="7">
    <location>
        <position position="16"/>
    </location>
    <ligand>
        <name>Zn(2+)</name>
        <dbReference type="ChEBI" id="CHEBI:29105"/>
    </ligand>
</feature>
<protein>
    <recommendedName>
        <fullName evidence="6 7">Large ribosomal subunit protein bL31</fullName>
    </recommendedName>
</protein>
<dbReference type="GO" id="GO:0006412">
    <property type="term" value="P:translation"/>
    <property type="evidence" value="ECO:0007669"/>
    <property type="project" value="UniProtKB-UniRule"/>
</dbReference>
<dbReference type="InterPro" id="IPR002150">
    <property type="entry name" value="Ribosomal_bL31"/>
</dbReference>
<evidence type="ECO:0000256" key="4">
    <source>
        <dbReference type="ARBA" id="ARBA00022980"/>
    </source>
</evidence>
<dbReference type="PROSITE" id="PS01143">
    <property type="entry name" value="RIBOSOMAL_L31"/>
    <property type="match status" value="1"/>
</dbReference>
<evidence type="ECO:0000256" key="2">
    <source>
        <dbReference type="ARBA" id="ARBA00022730"/>
    </source>
</evidence>
<dbReference type="Gene3D" id="4.10.830.30">
    <property type="entry name" value="Ribosomal protein L31"/>
    <property type="match status" value="1"/>
</dbReference>
<comment type="cofactor">
    <cofactor evidence="7">
        <name>Zn(2+)</name>
        <dbReference type="ChEBI" id="CHEBI:29105"/>
    </cofactor>
    <text evidence="7">Binds 1 zinc ion per subunit.</text>
</comment>
<dbReference type="AlphaFoldDB" id="A0A7C4R409"/>
<evidence type="ECO:0000256" key="8">
    <source>
        <dbReference type="SAM" id="MobiDB-lite"/>
    </source>
</evidence>
<dbReference type="GO" id="GO:0005840">
    <property type="term" value="C:ribosome"/>
    <property type="evidence" value="ECO:0007669"/>
    <property type="project" value="UniProtKB-KW"/>
</dbReference>
<comment type="similarity">
    <text evidence="1 7">Belongs to the bacterial ribosomal protein bL31 family. Type A subfamily.</text>
</comment>
<keyword evidence="2 7" id="KW-0699">rRNA-binding</keyword>
<evidence type="ECO:0000256" key="6">
    <source>
        <dbReference type="ARBA" id="ARBA00035687"/>
    </source>
</evidence>
<feature type="binding site" evidence="7">
    <location>
        <position position="18"/>
    </location>
    <ligand>
        <name>Zn(2+)</name>
        <dbReference type="ChEBI" id="CHEBI:29105"/>
    </ligand>
</feature>